<evidence type="ECO:0000313" key="2">
    <source>
        <dbReference type="Proteomes" id="UP000785679"/>
    </source>
</evidence>
<keyword evidence="2" id="KW-1185">Reference proteome</keyword>
<protein>
    <submittedName>
        <fullName evidence="1">Uncharacterized protein</fullName>
    </submittedName>
</protein>
<dbReference type="EMBL" id="RRYP01017697">
    <property type="protein sequence ID" value="TNV73993.1"/>
    <property type="molecule type" value="Genomic_DNA"/>
</dbReference>
<accession>A0A8J8NFU4</accession>
<sequence>MQETQIGLDLNGQMYVKYEDSLIQQQSFESIISRNQIIYRIYSLIIFIDIDYYFNIEKFLNSKSFQPKFLL</sequence>
<gene>
    <name evidence="1" type="ORF">FGO68_gene6513</name>
</gene>
<evidence type="ECO:0000313" key="1">
    <source>
        <dbReference type="EMBL" id="TNV73993.1"/>
    </source>
</evidence>
<comment type="caution">
    <text evidence="1">The sequence shown here is derived from an EMBL/GenBank/DDBJ whole genome shotgun (WGS) entry which is preliminary data.</text>
</comment>
<name>A0A8J8NFU4_HALGN</name>
<dbReference type="Proteomes" id="UP000785679">
    <property type="component" value="Unassembled WGS sequence"/>
</dbReference>
<organism evidence="1 2">
    <name type="scientific">Halteria grandinella</name>
    <dbReference type="NCBI Taxonomy" id="5974"/>
    <lineage>
        <taxon>Eukaryota</taxon>
        <taxon>Sar</taxon>
        <taxon>Alveolata</taxon>
        <taxon>Ciliophora</taxon>
        <taxon>Intramacronucleata</taxon>
        <taxon>Spirotrichea</taxon>
        <taxon>Stichotrichia</taxon>
        <taxon>Sporadotrichida</taxon>
        <taxon>Halteriidae</taxon>
        <taxon>Halteria</taxon>
    </lineage>
</organism>
<proteinExistence type="predicted"/>
<reference evidence="1" key="1">
    <citation type="submission" date="2019-06" db="EMBL/GenBank/DDBJ databases">
        <authorList>
            <person name="Zheng W."/>
        </authorList>
    </citation>
    <scope>NUCLEOTIDE SEQUENCE</scope>
    <source>
        <strain evidence="1">QDHG01</strain>
    </source>
</reference>
<dbReference type="AlphaFoldDB" id="A0A8J8NFU4"/>